<comment type="caution">
    <text evidence="1">The sequence shown here is derived from an EMBL/GenBank/DDBJ whole genome shotgun (WGS) entry which is preliminary data.</text>
</comment>
<gene>
    <name evidence="1" type="ORF">J2S34_001413</name>
</gene>
<dbReference type="Proteomes" id="UP001205486">
    <property type="component" value="Unassembled WGS sequence"/>
</dbReference>
<proteinExistence type="predicted"/>
<dbReference type="EMBL" id="JALJZS010000001">
    <property type="protein sequence ID" value="MCP1998991.1"/>
    <property type="molecule type" value="Genomic_DNA"/>
</dbReference>
<keyword evidence="2" id="KW-1185">Reference proteome</keyword>
<evidence type="ECO:0000313" key="2">
    <source>
        <dbReference type="Proteomes" id="UP001205486"/>
    </source>
</evidence>
<reference evidence="1" key="1">
    <citation type="submission" date="2022-03" db="EMBL/GenBank/DDBJ databases">
        <title>Interactions between chemoautotrophic and heterotrophic bacteria.</title>
        <authorList>
            <person name="Santoro A."/>
        </authorList>
    </citation>
    <scope>NUCLEOTIDE SEQUENCE</scope>
    <source>
        <strain evidence="1">Nb-106</strain>
    </source>
</reference>
<accession>A0ACC6AH32</accession>
<evidence type="ECO:0000313" key="1">
    <source>
        <dbReference type="EMBL" id="MCP1998991.1"/>
    </source>
</evidence>
<organism evidence="1 2">
    <name type="scientific">Nitrobacter winogradskyi</name>
    <name type="common">Nitrobacter agilis</name>
    <dbReference type="NCBI Taxonomy" id="913"/>
    <lineage>
        <taxon>Bacteria</taxon>
        <taxon>Pseudomonadati</taxon>
        <taxon>Pseudomonadota</taxon>
        <taxon>Alphaproteobacteria</taxon>
        <taxon>Hyphomicrobiales</taxon>
        <taxon>Nitrobacteraceae</taxon>
        <taxon>Nitrobacter</taxon>
    </lineage>
</organism>
<name>A0ACC6AH32_NITWI</name>
<sequence length="252" mass="27140">MGKPLQSPLPLAKPAGDTSAPVGFRLLRSQKKHNAARRNMLAGGAGLRTGLCNPPAQDESLKPGKRFRPAFGGPLAGVPSLPQFRLVVGFCWNNLRLWEFATGRKKKWTGTMPQYSIHKTGKQYVVRAEKDLLICESRREAEHIVSDVANDAEASVSQVGALTSLGGHRNANSIEVAAEKSPCTNADVLAKAILAIKLILDIEKALVDDLDSGTPRNPRPIQDQILAVLDKADAVGAAKRIQSGFRGLRVVK</sequence>
<protein>
    <submittedName>
        <fullName evidence="1">Uncharacterized protein</fullName>
    </submittedName>
</protein>